<evidence type="ECO:0000313" key="1">
    <source>
        <dbReference type="EMBL" id="MEK0082660.1"/>
    </source>
</evidence>
<dbReference type="SUPFAM" id="SSF46785">
    <property type="entry name" value="Winged helix' DNA-binding domain"/>
    <property type="match status" value="1"/>
</dbReference>
<dbReference type="PANTHER" id="PTHR33221">
    <property type="entry name" value="WINGED HELIX-TURN-HELIX TRANSCRIPTIONAL REGULATOR, RRF2 FAMILY"/>
    <property type="match status" value="1"/>
</dbReference>
<keyword evidence="2" id="KW-1185">Reference proteome</keyword>
<organism evidence="1 2">
    <name type="scientific">Benzoatithermus flavus</name>
    <dbReference type="NCBI Taxonomy" id="3108223"/>
    <lineage>
        <taxon>Bacteria</taxon>
        <taxon>Pseudomonadati</taxon>
        <taxon>Pseudomonadota</taxon>
        <taxon>Alphaproteobacteria</taxon>
        <taxon>Geminicoccales</taxon>
        <taxon>Geminicoccaceae</taxon>
        <taxon>Benzoatithermus</taxon>
    </lineage>
</organism>
<dbReference type="InterPro" id="IPR036390">
    <property type="entry name" value="WH_DNA-bd_sf"/>
</dbReference>
<dbReference type="RefSeq" id="WP_418158507.1">
    <property type="nucleotide sequence ID" value="NZ_JBBLZC010000004.1"/>
</dbReference>
<sequence>MIRLSKLADYGIVIATHLARHPDRQQTAPEVAAATSVPAPMTSKILKLLTRGEILVSHRGVRGGYGLSRPAEAITVAEVIEALDGPIAITSCMEPSQHDCGILSLCPARANWQRINAAIREALSGVTLAEMAHSIPAAFLLPEERQLLDARL</sequence>
<proteinExistence type="predicted"/>
<dbReference type="Proteomes" id="UP001375743">
    <property type="component" value="Unassembled WGS sequence"/>
</dbReference>
<gene>
    <name evidence="1" type="ORF">U1T56_05835</name>
</gene>
<evidence type="ECO:0000313" key="2">
    <source>
        <dbReference type="Proteomes" id="UP001375743"/>
    </source>
</evidence>
<dbReference type="InterPro" id="IPR014290">
    <property type="entry name" value="SUF_FeS_clus_asmbl_reg"/>
</dbReference>
<dbReference type="EMBL" id="JBBLZC010000004">
    <property type="protein sequence ID" value="MEK0082660.1"/>
    <property type="molecule type" value="Genomic_DNA"/>
</dbReference>
<accession>A0ABU8XN86</accession>
<dbReference type="PANTHER" id="PTHR33221:SF2">
    <property type="entry name" value="TRANSCRIPTIONAL REGULATOR"/>
    <property type="match status" value="1"/>
</dbReference>
<dbReference type="Gene3D" id="1.10.10.10">
    <property type="entry name" value="Winged helix-like DNA-binding domain superfamily/Winged helix DNA-binding domain"/>
    <property type="match status" value="1"/>
</dbReference>
<comment type="caution">
    <text evidence="1">The sequence shown here is derived from an EMBL/GenBank/DDBJ whole genome shotgun (WGS) entry which is preliminary data.</text>
</comment>
<dbReference type="NCBIfam" id="TIGR02944">
    <property type="entry name" value="suf_reg_Xantho"/>
    <property type="match status" value="1"/>
</dbReference>
<reference evidence="1 2" key="1">
    <citation type="submission" date="2024-01" db="EMBL/GenBank/DDBJ databases">
        <title>Multi-omics insights into the function and evolution of sodium benzoate biodegradation pathways in Benzoatithermus flavus gen. nov., sp. nov. from hot spring.</title>
        <authorList>
            <person name="Hu C.-J."/>
            <person name="Li W.-J."/>
        </authorList>
    </citation>
    <scope>NUCLEOTIDE SEQUENCE [LARGE SCALE GENOMIC DNA]</scope>
    <source>
        <strain evidence="1 2">SYSU G07066</strain>
    </source>
</reference>
<dbReference type="Pfam" id="PF02082">
    <property type="entry name" value="Rrf2"/>
    <property type="match status" value="1"/>
</dbReference>
<dbReference type="PROSITE" id="PS51197">
    <property type="entry name" value="HTH_RRF2_2"/>
    <property type="match status" value="1"/>
</dbReference>
<dbReference type="NCBIfam" id="TIGR00738">
    <property type="entry name" value="rrf2_super"/>
    <property type="match status" value="1"/>
</dbReference>
<dbReference type="InterPro" id="IPR036388">
    <property type="entry name" value="WH-like_DNA-bd_sf"/>
</dbReference>
<protein>
    <submittedName>
        <fullName evidence="1">SUF system Fe-S cluster assembly regulator</fullName>
    </submittedName>
</protein>
<name>A0ABU8XN86_9PROT</name>
<dbReference type="InterPro" id="IPR000944">
    <property type="entry name" value="Tscrpt_reg_Rrf2"/>
</dbReference>